<organism evidence="2 3">
    <name type="scientific">Hyphomicrobium denitrificans (strain ATCC 51888 / DSM 1869 / NCIMB 11706 / TK 0415)</name>
    <dbReference type="NCBI Taxonomy" id="582899"/>
    <lineage>
        <taxon>Bacteria</taxon>
        <taxon>Pseudomonadati</taxon>
        <taxon>Pseudomonadota</taxon>
        <taxon>Alphaproteobacteria</taxon>
        <taxon>Hyphomicrobiales</taxon>
        <taxon>Hyphomicrobiaceae</taxon>
        <taxon>Hyphomicrobium</taxon>
    </lineage>
</organism>
<evidence type="ECO:0000256" key="1">
    <source>
        <dbReference type="SAM" id="SignalP"/>
    </source>
</evidence>
<dbReference type="KEGG" id="hdn:Hden_1462"/>
<name>D8JXR5_HYPDA</name>
<dbReference type="InterPro" id="IPR021698">
    <property type="entry name" value="DUF3280"/>
</dbReference>
<dbReference type="eggNOG" id="ENOG5032EC2">
    <property type="taxonomic scope" value="Bacteria"/>
</dbReference>
<dbReference type="AlphaFoldDB" id="D8JXR5"/>
<dbReference type="Proteomes" id="UP000002033">
    <property type="component" value="Chromosome"/>
</dbReference>
<proteinExistence type="predicted"/>
<feature type="signal peptide" evidence="1">
    <location>
        <begin position="1"/>
        <end position="20"/>
    </location>
</feature>
<dbReference type="HOGENOM" id="CLU_114434_0_0_5"/>
<reference evidence="3" key="1">
    <citation type="journal article" date="2011" name="J. Bacteriol.">
        <title>Genome sequences of eight morphologically diverse alphaproteobacteria.</title>
        <authorList>
            <consortium name="US DOE Joint Genome Institute"/>
            <person name="Brown P.J."/>
            <person name="Kysela D.T."/>
            <person name="Buechlein A."/>
            <person name="Hemmerich C."/>
            <person name="Brun Y.V."/>
        </authorList>
    </citation>
    <scope>NUCLEOTIDE SEQUENCE [LARGE SCALE GENOMIC DNA]</scope>
    <source>
        <strain evidence="3">ATCC 51888 / DSM 1869 / NCIB 11706 / TK 0415</strain>
    </source>
</reference>
<dbReference type="Pfam" id="PF11684">
    <property type="entry name" value="DUF3280"/>
    <property type="match status" value="1"/>
</dbReference>
<protein>
    <recommendedName>
        <fullName evidence="4">DUF2380 domain-containing protein</fullName>
    </recommendedName>
</protein>
<dbReference type="RefSeq" id="WP_013215489.1">
    <property type="nucleotide sequence ID" value="NC_014313.1"/>
</dbReference>
<dbReference type="EMBL" id="CP002083">
    <property type="protein sequence ID" value="ADJ23274.1"/>
    <property type="molecule type" value="Genomic_DNA"/>
</dbReference>
<dbReference type="OrthoDB" id="8089716at2"/>
<evidence type="ECO:0000313" key="2">
    <source>
        <dbReference type="EMBL" id="ADJ23274.1"/>
    </source>
</evidence>
<keyword evidence="1" id="KW-0732">Signal</keyword>
<gene>
    <name evidence="2" type="ordered locus">Hden_1462</name>
</gene>
<feature type="chain" id="PRO_5003116486" description="DUF2380 domain-containing protein" evidence="1">
    <location>
        <begin position="21"/>
        <end position="168"/>
    </location>
</feature>
<keyword evidence="3" id="KW-1185">Reference proteome</keyword>
<evidence type="ECO:0008006" key="4">
    <source>
        <dbReference type="Google" id="ProtNLM"/>
    </source>
</evidence>
<sequence precursor="true">MFQRILFAFAVVLLATPAVAATKAAVFPFDFHDAQQDGEMFPQNDPEDLRRLQLVSDELRSLMQKDERFDVVDLSSKAKEIDAASPFYKCDGCEAPIAKDAGADIAVTGYVDKLSSAALNLQIIVRDAATGQPTKTMSAAISGNTDDMWLRGVRYLWKNRFNAEAEQK</sequence>
<dbReference type="STRING" id="582899.Hden_1462"/>
<evidence type="ECO:0000313" key="3">
    <source>
        <dbReference type="Proteomes" id="UP000002033"/>
    </source>
</evidence>
<accession>D8JXR5</accession>